<dbReference type="Proteomes" id="UP000351155">
    <property type="component" value="Unassembled WGS sequence"/>
</dbReference>
<feature type="domain" description="Bacteriophage tail tape measure C-terminal" evidence="1">
    <location>
        <begin position="36"/>
        <end position="86"/>
    </location>
</feature>
<gene>
    <name evidence="2" type="ORF">NCTC12126_01613</name>
</gene>
<evidence type="ECO:0000259" key="1">
    <source>
        <dbReference type="Pfam" id="PF09718"/>
    </source>
</evidence>
<sequence length="239" mass="24577">MIPVRRNWLLNRTLALDSEKGLLVGLITRPTTLHKAQIFVSNTLSGFVDNISGALAGNKVSWQDWSNSVLQSLQKILLNAMLVNSIKSMGGSGFLNLFGGGGGGGSTPSGAYNNAASDFKFNAKGGIYNSPSLSAYSGGIYNSPQVFAFAKGAGVFGEAGPEAIMPLTRAANGSLGVRAVAGDAGSPPNASGETIIHQTITQHFTITGNGDAALKQAMNEAAARGCEGRREASQAGTVD</sequence>
<proteinExistence type="predicted"/>
<protein>
    <submittedName>
        <fullName evidence="2">Tail length tape measure protein</fullName>
    </submittedName>
</protein>
<dbReference type="Pfam" id="PF09718">
    <property type="entry name" value="Tape_meas_lam_C"/>
    <property type="match status" value="1"/>
</dbReference>
<dbReference type="InterPro" id="IPR006431">
    <property type="entry name" value="Phage_tape_meas_C"/>
</dbReference>
<evidence type="ECO:0000313" key="3">
    <source>
        <dbReference type="Proteomes" id="UP000351155"/>
    </source>
</evidence>
<reference evidence="2 3" key="1">
    <citation type="submission" date="2019-03" db="EMBL/GenBank/DDBJ databases">
        <authorList>
            <consortium name="Pathogen Informatics"/>
        </authorList>
    </citation>
    <scope>NUCLEOTIDE SEQUENCE [LARGE SCALE GENOMIC DNA]</scope>
    <source>
        <strain evidence="2 3">NCTC12126</strain>
    </source>
</reference>
<dbReference type="EMBL" id="CAADIW010000008">
    <property type="protein sequence ID" value="VFS19475.1"/>
    <property type="molecule type" value="Genomic_DNA"/>
</dbReference>
<organism evidence="2 3">
    <name type="scientific">Enterobacter cancerogenus</name>
    <dbReference type="NCBI Taxonomy" id="69218"/>
    <lineage>
        <taxon>Bacteria</taxon>
        <taxon>Pseudomonadati</taxon>
        <taxon>Pseudomonadota</taxon>
        <taxon>Gammaproteobacteria</taxon>
        <taxon>Enterobacterales</taxon>
        <taxon>Enterobacteriaceae</taxon>
        <taxon>Enterobacter</taxon>
        <taxon>Enterobacter cloacae complex</taxon>
    </lineage>
</organism>
<evidence type="ECO:0000313" key="2">
    <source>
        <dbReference type="EMBL" id="VFS19475.1"/>
    </source>
</evidence>
<name>A0A484XAM5_9ENTR</name>
<accession>A0A484XAM5</accession>
<dbReference type="AlphaFoldDB" id="A0A484XAM5"/>
<dbReference type="NCBIfam" id="TIGR01541">
    <property type="entry name" value="tape_meas_lam_C"/>
    <property type="match status" value="1"/>
</dbReference>